<keyword evidence="9" id="KW-1185">Reference proteome</keyword>
<evidence type="ECO:0000256" key="7">
    <source>
        <dbReference type="SAM" id="SignalP"/>
    </source>
</evidence>
<dbReference type="GO" id="GO:0005778">
    <property type="term" value="C:peroxisomal membrane"/>
    <property type="evidence" value="ECO:0007669"/>
    <property type="project" value="TreeGrafter"/>
</dbReference>
<accession>A0A0D2BCV0</accession>
<evidence type="ECO:0000256" key="2">
    <source>
        <dbReference type="ARBA" id="ARBA00006824"/>
    </source>
</evidence>
<evidence type="ECO:0000256" key="6">
    <source>
        <dbReference type="RuleBase" id="RU363053"/>
    </source>
</evidence>
<feature type="transmembrane region" description="Helical" evidence="6">
    <location>
        <begin position="168"/>
        <end position="186"/>
    </location>
</feature>
<keyword evidence="3 6" id="KW-0812">Transmembrane</keyword>
<dbReference type="InterPro" id="IPR007248">
    <property type="entry name" value="Mpv17_PMP22"/>
</dbReference>
<dbReference type="HOGENOM" id="CLU_049109_3_1_1"/>
<proteinExistence type="inferred from homology"/>
<dbReference type="InParanoid" id="A0A0D2BCV0"/>
<evidence type="ECO:0000313" key="9">
    <source>
        <dbReference type="Proteomes" id="UP000053259"/>
    </source>
</evidence>
<feature type="chain" id="PRO_5002238953" evidence="7">
    <location>
        <begin position="22"/>
        <end position="187"/>
    </location>
</feature>
<keyword evidence="4 6" id="KW-1133">Transmembrane helix</keyword>
<keyword evidence="7" id="KW-0732">Signal</keyword>
<dbReference type="STRING" id="253628.A0A0D2BCV0"/>
<protein>
    <submittedName>
        <fullName evidence="8">Uncharacterized protein</fullName>
    </submittedName>
</protein>
<feature type="transmembrane region" description="Helical" evidence="6">
    <location>
        <begin position="106"/>
        <end position="124"/>
    </location>
</feature>
<keyword evidence="5 6" id="KW-0472">Membrane</keyword>
<gene>
    <name evidence="8" type="ORF">PV09_00173</name>
</gene>
<name>A0A0D2BCV0_9PEZI</name>
<evidence type="ECO:0000256" key="1">
    <source>
        <dbReference type="ARBA" id="ARBA00004141"/>
    </source>
</evidence>
<comment type="similarity">
    <text evidence="2 6">Belongs to the peroxisomal membrane protein PXMP2/4 family.</text>
</comment>
<comment type="subcellular location">
    <subcellularLocation>
        <location evidence="1">Membrane</location>
        <topology evidence="1">Multi-pass membrane protein</topology>
    </subcellularLocation>
</comment>
<dbReference type="RefSeq" id="XP_016219118.1">
    <property type="nucleotide sequence ID" value="XM_016352861.1"/>
</dbReference>
<dbReference type="Proteomes" id="UP000053259">
    <property type="component" value="Unassembled WGS sequence"/>
</dbReference>
<dbReference type="EMBL" id="KN847529">
    <property type="protein sequence ID" value="KIW09249.1"/>
    <property type="molecule type" value="Genomic_DNA"/>
</dbReference>
<reference evidence="8 9" key="1">
    <citation type="submission" date="2015-01" db="EMBL/GenBank/DDBJ databases">
        <title>The Genome Sequence of Ochroconis gallopava CBS43764.</title>
        <authorList>
            <consortium name="The Broad Institute Genomics Platform"/>
            <person name="Cuomo C."/>
            <person name="de Hoog S."/>
            <person name="Gorbushina A."/>
            <person name="Stielow B."/>
            <person name="Teixiera M."/>
            <person name="Abouelleil A."/>
            <person name="Chapman S.B."/>
            <person name="Priest M."/>
            <person name="Young S.K."/>
            <person name="Wortman J."/>
            <person name="Nusbaum C."/>
            <person name="Birren B."/>
        </authorList>
    </citation>
    <scope>NUCLEOTIDE SEQUENCE [LARGE SCALE GENOMIC DNA]</scope>
    <source>
        <strain evidence="8 9">CBS 43764</strain>
    </source>
</reference>
<organism evidence="8 9">
    <name type="scientific">Verruconis gallopava</name>
    <dbReference type="NCBI Taxonomy" id="253628"/>
    <lineage>
        <taxon>Eukaryota</taxon>
        <taxon>Fungi</taxon>
        <taxon>Dikarya</taxon>
        <taxon>Ascomycota</taxon>
        <taxon>Pezizomycotina</taxon>
        <taxon>Dothideomycetes</taxon>
        <taxon>Pleosporomycetidae</taxon>
        <taxon>Venturiales</taxon>
        <taxon>Sympoventuriaceae</taxon>
        <taxon>Verruconis</taxon>
    </lineage>
</organism>
<evidence type="ECO:0000256" key="5">
    <source>
        <dbReference type="ARBA" id="ARBA00023136"/>
    </source>
</evidence>
<evidence type="ECO:0000313" key="8">
    <source>
        <dbReference type="EMBL" id="KIW09249.1"/>
    </source>
</evidence>
<dbReference type="AlphaFoldDB" id="A0A0D2BCV0"/>
<dbReference type="GeneID" id="27308146"/>
<dbReference type="VEuPathDB" id="FungiDB:PV09_00173"/>
<sequence length="187" mass="20779">MALVNTVIQATLLSMFSNILAQILDSYQKNTSLSINFTPVLHFAVYAALSTPINVGWQDWLENTFPSKRPSTANQSNSHEKANVPEPTHDGALHILNTFTKFVLDQTVGALFNIPLFIGIIGALKGQSMEHILGKIQEDSFDIYFSGMKLWPPVSLVSYVFVPPEHRVIFGSIAGVIWNIYLSLMAR</sequence>
<dbReference type="Pfam" id="PF04117">
    <property type="entry name" value="Mpv17_PMP22"/>
    <property type="match status" value="1"/>
</dbReference>
<dbReference type="PANTHER" id="PTHR11266:SF80">
    <property type="entry name" value="PEROXISOMAL MEMBRANE PROTEIN 2"/>
    <property type="match status" value="1"/>
</dbReference>
<feature type="signal peptide" evidence="7">
    <location>
        <begin position="1"/>
        <end position="21"/>
    </location>
</feature>
<dbReference type="PANTHER" id="PTHR11266">
    <property type="entry name" value="PEROXISOMAL MEMBRANE PROTEIN 2, PXMP2 MPV17"/>
    <property type="match status" value="1"/>
</dbReference>
<evidence type="ECO:0000256" key="4">
    <source>
        <dbReference type="ARBA" id="ARBA00022989"/>
    </source>
</evidence>
<evidence type="ECO:0000256" key="3">
    <source>
        <dbReference type="ARBA" id="ARBA00022692"/>
    </source>
</evidence>
<dbReference type="OrthoDB" id="10267969at2759"/>